<dbReference type="Gene3D" id="3.40.1370.10">
    <property type="match status" value="1"/>
</dbReference>
<dbReference type="PANTHER" id="PTHR10746:SF6">
    <property type="entry name" value="LARGE RIBOSOMAL SUBUNIT PROTEIN UL4M"/>
    <property type="match status" value="1"/>
</dbReference>
<evidence type="ECO:0000256" key="4">
    <source>
        <dbReference type="ARBA" id="ARBA00040565"/>
    </source>
</evidence>
<dbReference type="Proteomes" id="UP001176521">
    <property type="component" value="Unassembled WGS sequence"/>
</dbReference>
<evidence type="ECO:0000256" key="1">
    <source>
        <dbReference type="ARBA" id="ARBA00010528"/>
    </source>
</evidence>
<dbReference type="InterPro" id="IPR002136">
    <property type="entry name" value="Ribosomal_uL4"/>
</dbReference>
<dbReference type="EMBL" id="JAPDMQ010000253">
    <property type="protein sequence ID" value="KAK0529092.1"/>
    <property type="molecule type" value="Genomic_DNA"/>
</dbReference>
<keyword evidence="3" id="KW-0687">Ribonucleoprotein</keyword>
<evidence type="ECO:0000256" key="2">
    <source>
        <dbReference type="ARBA" id="ARBA00022980"/>
    </source>
</evidence>
<keyword evidence="7" id="KW-1185">Reference proteome</keyword>
<dbReference type="GO" id="GO:0003735">
    <property type="term" value="F:structural constituent of ribosome"/>
    <property type="evidence" value="ECO:0007669"/>
    <property type="project" value="InterPro"/>
</dbReference>
<evidence type="ECO:0000256" key="5">
    <source>
        <dbReference type="SAM" id="MobiDB-lite"/>
    </source>
</evidence>
<reference evidence="6" key="1">
    <citation type="journal article" date="2023" name="PhytoFront">
        <title>Draft Genome Resources of Seven Strains of Tilletia horrida, Causal Agent of Kernel Smut of Rice.</title>
        <authorList>
            <person name="Khanal S."/>
            <person name="Antony Babu S."/>
            <person name="Zhou X.G."/>
        </authorList>
    </citation>
    <scope>NUCLEOTIDE SEQUENCE</scope>
    <source>
        <strain evidence="6">TX3</strain>
    </source>
</reference>
<gene>
    <name evidence="6" type="primary">yml6</name>
    <name evidence="6" type="ORF">OC842_004350</name>
</gene>
<accession>A0AAN6JK90</accession>
<evidence type="ECO:0000313" key="7">
    <source>
        <dbReference type="Proteomes" id="UP001176521"/>
    </source>
</evidence>
<feature type="compositionally biased region" description="Polar residues" evidence="5">
    <location>
        <begin position="1"/>
        <end position="18"/>
    </location>
</feature>
<comment type="similarity">
    <text evidence="1">Belongs to the universal ribosomal protein uL4 family.</text>
</comment>
<dbReference type="AlphaFoldDB" id="A0AAN6JK90"/>
<protein>
    <recommendedName>
        <fullName evidence="4">Large ribosomal subunit protein uL4m</fullName>
    </recommendedName>
</protein>
<dbReference type="GO" id="GO:0005840">
    <property type="term" value="C:ribosome"/>
    <property type="evidence" value="ECO:0007669"/>
    <property type="project" value="UniProtKB-KW"/>
</dbReference>
<dbReference type="GO" id="GO:0006412">
    <property type="term" value="P:translation"/>
    <property type="evidence" value="ECO:0007669"/>
    <property type="project" value="InterPro"/>
</dbReference>
<feature type="region of interest" description="Disordered" evidence="5">
    <location>
        <begin position="171"/>
        <end position="205"/>
    </location>
</feature>
<feature type="region of interest" description="Disordered" evidence="5">
    <location>
        <begin position="1"/>
        <end position="68"/>
    </location>
</feature>
<proteinExistence type="inferred from homology"/>
<evidence type="ECO:0000313" key="6">
    <source>
        <dbReference type="EMBL" id="KAK0529092.1"/>
    </source>
</evidence>
<feature type="compositionally biased region" description="Low complexity" evidence="5">
    <location>
        <begin position="19"/>
        <end position="65"/>
    </location>
</feature>
<organism evidence="6 7">
    <name type="scientific">Tilletia horrida</name>
    <dbReference type="NCBI Taxonomy" id="155126"/>
    <lineage>
        <taxon>Eukaryota</taxon>
        <taxon>Fungi</taxon>
        <taxon>Dikarya</taxon>
        <taxon>Basidiomycota</taxon>
        <taxon>Ustilaginomycotina</taxon>
        <taxon>Exobasidiomycetes</taxon>
        <taxon>Tilletiales</taxon>
        <taxon>Tilletiaceae</taxon>
        <taxon>Tilletia</taxon>
    </lineage>
</organism>
<dbReference type="GO" id="GO:1990904">
    <property type="term" value="C:ribonucleoprotein complex"/>
    <property type="evidence" value="ECO:0007669"/>
    <property type="project" value="UniProtKB-KW"/>
</dbReference>
<dbReference type="Pfam" id="PF00573">
    <property type="entry name" value="Ribosomal_L4"/>
    <property type="match status" value="1"/>
</dbReference>
<feature type="compositionally biased region" description="Basic and acidic residues" evidence="5">
    <location>
        <begin position="444"/>
        <end position="453"/>
    </location>
</feature>
<dbReference type="InterPro" id="IPR013005">
    <property type="entry name" value="Ribosomal_uL4-like"/>
</dbReference>
<dbReference type="InterPro" id="IPR023574">
    <property type="entry name" value="Ribosomal_uL4_dom_sf"/>
</dbReference>
<comment type="caution">
    <text evidence="6">The sequence shown here is derived from an EMBL/GenBank/DDBJ whole genome shotgun (WGS) entry which is preliminary data.</text>
</comment>
<dbReference type="SUPFAM" id="SSF52166">
    <property type="entry name" value="Ribosomal protein L4"/>
    <property type="match status" value="1"/>
</dbReference>
<feature type="compositionally biased region" description="Low complexity" evidence="5">
    <location>
        <begin position="458"/>
        <end position="467"/>
    </location>
</feature>
<evidence type="ECO:0000256" key="3">
    <source>
        <dbReference type="ARBA" id="ARBA00023274"/>
    </source>
</evidence>
<dbReference type="PANTHER" id="PTHR10746">
    <property type="entry name" value="50S RIBOSOMAL PROTEIN L4"/>
    <property type="match status" value="1"/>
</dbReference>
<feature type="compositionally biased region" description="Low complexity" evidence="5">
    <location>
        <begin position="424"/>
        <end position="443"/>
    </location>
</feature>
<name>A0AAN6JK90_9BASI</name>
<feature type="region of interest" description="Disordered" evidence="5">
    <location>
        <begin position="424"/>
        <end position="479"/>
    </location>
</feature>
<keyword evidence="2 6" id="KW-0689">Ribosomal protein</keyword>
<sequence length="479" mass="50901">MRTSILRTAARSASLQLGSTSAATRSAPVAARAALPPSHAAPSTSQPGSRRASARGISGSASSASPALEAVQSDRDVQFLRQVSVGDPQGILAESLQSTLVHTPLAFLHPSTRGPEHRRNRSFVPLSSHVFGIQPRVDILHAAVVYYLDGLRAGTASTKTRGEVAYSGRKLRPQKGSGQARLGTRGNPLLRGGGVAHGPKPRDFSTKLPRRVRELALRSALSARWRNHDLHVVPTFGGVDPPPSVTGPMRRLLGSKGWDRALFLTAPRSPATPARAFLTSARPSAADPVYTPEQLTEHQKEIANFKRAVGNIPNTEVIELDKLPEEAVRRMLQRKGRRAALEVAKRPGELHAYQVLRYPKVICDLGAIEWLEEKLGGAVWHGKLEDASFASEAAVDAVSASASGDEDFAPGVATTISEVDESAAEAQGQAAGEAEAEALSEQAELNREADDILRSAGVEVTPASSVPEPEPEPASKSSQ</sequence>